<name>A0A432WFU3_9GAMM</name>
<dbReference type="OrthoDB" id="6236781at2"/>
<keyword evidence="1" id="KW-0732">Signal</keyword>
<feature type="chain" id="PRO_5019118739" evidence="1">
    <location>
        <begin position="28"/>
        <end position="317"/>
    </location>
</feature>
<protein>
    <submittedName>
        <fullName evidence="2">Uncharacterized protein</fullName>
    </submittedName>
</protein>
<reference evidence="2 3" key="1">
    <citation type="journal article" date="2011" name="Front. Microbiol.">
        <title>Genomic signatures of strain selection and enhancement in Bacillus atrophaeus var. globigii, a historical biowarfare simulant.</title>
        <authorList>
            <person name="Gibbons H.S."/>
            <person name="Broomall S.M."/>
            <person name="McNew L.A."/>
            <person name="Daligault H."/>
            <person name="Chapman C."/>
            <person name="Bruce D."/>
            <person name="Karavis M."/>
            <person name="Krepps M."/>
            <person name="McGregor P.A."/>
            <person name="Hong C."/>
            <person name="Park K.H."/>
            <person name="Akmal A."/>
            <person name="Feldman A."/>
            <person name="Lin J.S."/>
            <person name="Chang W.E."/>
            <person name="Higgs B.W."/>
            <person name="Demirev P."/>
            <person name="Lindquist J."/>
            <person name="Liem A."/>
            <person name="Fochler E."/>
            <person name="Read T.D."/>
            <person name="Tapia R."/>
            <person name="Johnson S."/>
            <person name="Bishop-Lilly K.A."/>
            <person name="Detter C."/>
            <person name="Han C."/>
            <person name="Sozhamannan S."/>
            <person name="Rosenzweig C.N."/>
            <person name="Skowronski E.W."/>
        </authorList>
    </citation>
    <scope>NUCLEOTIDE SEQUENCE [LARGE SCALE GENOMIC DNA]</scope>
    <source>
        <strain evidence="2 3">GYP-17</strain>
    </source>
</reference>
<evidence type="ECO:0000313" key="2">
    <source>
        <dbReference type="EMBL" id="RUO32682.1"/>
    </source>
</evidence>
<dbReference type="RefSeq" id="WP_126777066.1">
    <property type="nucleotide sequence ID" value="NZ_PIPM01000007.1"/>
</dbReference>
<dbReference type="Proteomes" id="UP000288405">
    <property type="component" value="Unassembled WGS sequence"/>
</dbReference>
<evidence type="ECO:0000313" key="3">
    <source>
        <dbReference type="Proteomes" id="UP000288405"/>
    </source>
</evidence>
<dbReference type="AlphaFoldDB" id="A0A432WFU3"/>
<feature type="signal peptide" evidence="1">
    <location>
        <begin position="1"/>
        <end position="27"/>
    </location>
</feature>
<dbReference type="EMBL" id="PIPM01000007">
    <property type="protein sequence ID" value="RUO32682.1"/>
    <property type="molecule type" value="Genomic_DNA"/>
</dbReference>
<accession>A0A432WFU3</accession>
<evidence type="ECO:0000256" key="1">
    <source>
        <dbReference type="SAM" id="SignalP"/>
    </source>
</evidence>
<proteinExistence type="predicted"/>
<organism evidence="2 3">
    <name type="scientific">Aliidiomarina sanyensis</name>
    <dbReference type="NCBI Taxonomy" id="1249555"/>
    <lineage>
        <taxon>Bacteria</taxon>
        <taxon>Pseudomonadati</taxon>
        <taxon>Pseudomonadota</taxon>
        <taxon>Gammaproteobacteria</taxon>
        <taxon>Alteromonadales</taxon>
        <taxon>Idiomarinaceae</taxon>
        <taxon>Aliidiomarina</taxon>
    </lineage>
</organism>
<gene>
    <name evidence="2" type="ORF">CWE11_07860</name>
</gene>
<keyword evidence="3" id="KW-1185">Reference proteome</keyword>
<comment type="caution">
    <text evidence="2">The sequence shown here is derived from an EMBL/GenBank/DDBJ whole genome shotgun (WGS) entry which is preliminary data.</text>
</comment>
<sequence>MNYATHLMLSAAAVAALSFSSVATVEANEVCQDLLAGQTINVGEVCVSNDEDTITVVFTTENGWEMSKADLYVGDWANGVPLNNGGNLTPSQLPHKQEFDPSVTTITFSFSMSNFGLTCDSLYLIAAHADVSKGTQSETAWGKGTRPNPSGGNWGMYFGYQAVCPDHEPPPPLQVCEGSETGYAFSDTRFSAYGASNWGWVIEGVEPGDSGSAVIYAGAGNYSGGTAVGTFEYDYGTNGFFSGTFIIDSAFGLLETHLHVGADVPRHRNGRVQLAPGQFNFNGNRDTFADDGATYYGEVAGGGTVKVIAHSVTCTVQ</sequence>